<dbReference type="InterPro" id="IPR041588">
    <property type="entry name" value="Integrase_H2C2"/>
</dbReference>
<dbReference type="GO" id="GO:0015074">
    <property type="term" value="P:DNA integration"/>
    <property type="evidence" value="ECO:0007669"/>
    <property type="project" value="InterPro"/>
</dbReference>
<dbReference type="InterPro" id="IPR001584">
    <property type="entry name" value="Integrase_cat-core"/>
</dbReference>
<gene>
    <name evidence="3" type="ORF">NDU88_001879</name>
</gene>
<dbReference type="InterPro" id="IPR036397">
    <property type="entry name" value="RNaseH_sf"/>
</dbReference>
<dbReference type="EMBL" id="JANPWB010000006">
    <property type="protein sequence ID" value="KAJ1176608.1"/>
    <property type="molecule type" value="Genomic_DNA"/>
</dbReference>
<sequence>MVRLAHESHRRMVATQKMQKEKVCFPGLDQQVEDMVMKCHLCQITDMPLKPEPLCTSDLPKAVWITLAADFYGPLDTSGYLLVVIDEYSCFSIGRQVSSTSATAMKQILDYIFAVWGTPLTLMTDNGPSFSGE</sequence>
<dbReference type="InterPro" id="IPR050951">
    <property type="entry name" value="Retrovirus_Pol_polyprotein"/>
</dbReference>
<reference evidence="3" key="1">
    <citation type="journal article" date="2022" name="bioRxiv">
        <title>Sequencing and chromosome-scale assembly of the giantPleurodeles waltlgenome.</title>
        <authorList>
            <person name="Brown T."/>
            <person name="Elewa A."/>
            <person name="Iarovenko S."/>
            <person name="Subramanian E."/>
            <person name="Araus A.J."/>
            <person name="Petzold A."/>
            <person name="Susuki M."/>
            <person name="Suzuki K.-i.T."/>
            <person name="Hayashi T."/>
            <person name="Toyoda A."/>
            <person name="Oliveira C."/>
            <person name="Osipova E."/>
            <person name="Leigh N.D."/>
            <person name="Simon A."/>
            <person name="Yun M.H."/>
        </authorList>
    </citation>
    <scope>NUCLEOTIDE SEQUENCE</scope>
    <source>
        <strain evidence="3">20211129_DDA</strain>
        <tissue evidence="3">Liver</tissue>
    </source>
</reference>
<dbReference type="Gene3D" id="3.30.420.10">
    <property type="entry name" value="Ribonuclease H-like superfamily/Ribonuclease H"/>
    <property type="match status" value="1"/>
</dbReference>
<evidence type="ECO:0000313" key="4">
    <source>
        <dbReference type="Proteomes" id="UP001066276"/>
    </source>
</evidence>
<name>A0AAV7TJK9_PLEWA</name>
<dbReference type="AlphaFoldDB" id="A0AAV7TJK9"/>
<evidence type="ECO:0000259" key="2">
    <source>
        <dbReference type="PROSITE" id="PS50994"/>
    </source>
</evidence>
<dbReference type="PROSITE" id="PS50994">
    <property type="entry name" value="INTEGRASE"/>
    <property type="match status" value="1"/>
</dbReference>
<accession>A0AAV7TJK9</accession>
<dbReference type="InterPro" id="IPR012337">
    <property type="entry name" value="RNaseH-like_sf"/>
</dbReference>
<dbReference type="Proteomes" id="UP001066276">
    <property type="component" value="Chromosome 3_2"/>
</dbReference>
<organism evidence="3 4">
    <name type="scientific">Pleurodeles waltl</name>
    <name type="common">Iberian ribbed newt</name>
    <dbReference type="NCBI Taxonomy" id="8319"/>
    <lineage>
        <taxon>Eukaryota</taxon>
        <taxon>Metazoa</taxon>
        <taxon>Chordata</taxon>
        <taxon>Craniata</taxon>
        <taxon>Vertebrata</taxon>
        <taxon>Euteleostomi</taxon>
        <taxon>Amphibia</taxon>
        <taxon>Batrachia</taxon>
        <taxon>Caudata</taxon>
        <taxon>Salamandroidea</taxon>
        <taxon>Salamandridae</taxon>
        <taxon>Pleurodelinae</taxon>
        <taxon>Pleurodeles</taxon>
    </lineage>
</organism>
<proteinExistence type="predicted"/>
<evidence type="ECO:0000256" key="1">
    <source>
        <dbReference type="ARBA" id="ARBA00039658"/>
    </source>
</evidence>
<dbReference type="GO" id="GO:0003676">
    <property type="term" value="F:nucleic acid binding"/>
    <property type="evidence" value="ECO:0007669"/>
    <property type="project" value="InterPro"/>
</dbReference>
<comment type="caution">
    <text evidence="3">The sequence shown here is derived from an EMBL/GenBank/DDBJ whole genome shotgun (WGS) entry which is preliminary data.</text>
</comment>
<dbReference type="PANTHER" id="PTHR37984">
    <property type="entry name" value="PROTEIN CBG26694"/>
    <property type="match status" value="1"/>
</dbReference>
<feature type="domain" description="Integrase catalytic" evidence="2">
    <location>
        <begin position="56"/>
        <end position="133"/>
    </location>
</feature>
<dbReference type="SUPFAM" id="SSF53098">
    <property type="entry name" value="Ribonuclease H-like"/>
    <property type="match status" value="1"/>
</dbReference>
<dbReference type="PANTHER" id="PTHR37984:SF11">
    <property type="entry name" value="INTEGRASE CATALYTIC DOMAIN-CONTAINING PROTEIN"/>
    <property type="match status" value="1"/>
</dbReference>
<evidence type="ECO:0000313" key="3">
    <source>
        <dbReference type="EMBL" id="KAJ1176608.1"/>
    </source>
</evidence>
<protein>
    <recommendedName>
        <fullName evidence="1">Gypsy retrotransposon integrase-like protein 1</fullName>
    </recommendedName>
</protein>
<dbReference type="Pfam" id="PF17921">
    <property type="entry name" value="Integrase_H2C2"/>
    <property type="match status" value="1"/>
</dbReference>
<keyword evidence="4" id="KW-1185">Reference proteome</keyword>